<evidence type="ECO:0000256" key="13">
    <source>
        <dbReference type="RuleBase" id="RU364091"/>
    </source>
</evidence>
<comment type="similarity">
    <text evidence="2 13">Belongs to the type III secretion exporter family.</text>
</comment>
<comment type="function">
    <text evidence="12 13">Required for formation of the rod structure in the basal body of the flagellar apparatus. Together with FliI and FliH, may constitute the export apparatus of flagellin.</text>
</comment>
<dbReference type="InterPro" id="IPR006136">
    <property type="entry name" value="FlhB"/>
</dbReference>
<evidence type="ECO:0000313" key="16">
    <source>
        <dbReference type="Proteomes" id="UP001289135"/>
    </source>
</evidence>
<keyword evidence="10 13" id="KW-0472">Membrane</keyword>
<keyword evidence="9 13" id="KW-1133">Transmembrane helix</keyword>
<dbReference type="GO" id="GO:0005886">
    <property type="term" value="C:plasma membrane"/>
    <property type="evidence" value="ECO:0007669"/>
    <property type="project" value="UniProtKB-SubCell"/>
</dbReference>
<evidence type="ECO:0000256" key="10">
    <source>
        <dbReference type="ARBA" id="ARBA00023136"/>
    </source>
</evidence>
<keyword evidence="7 13" id="KW-1005">Bacterial flagellum biogenesis</keyword>
<dbReference type="GO" id="GO:0009306">
    <property type="term" value="P:protein secretion"/>
    <property type="evidence" value="ECO:0007669"/>
    <property type="project" value="InterPro"/>
</dbReference>
<evidence type="ECO:0000256" key="11">
    <source>
        <dbReference type="ARBA" id="ARBA00023225"/>
    </source>
</evidence>
<comment type="caution">
    <text evidence="15">The sequence shown here is derived from an EMBL/GenBank/DDBJ whole genome shotgun (WGS) entry which is preliminary data.</text>
</comment>
<dbReference type="RefSeq" id="WP_322499011.1">
    <property type="nucleotide sequence ID" value="NZ_JARGYU010000003.1"/>
</dbReference>
<feature type="transmembrane region" description="Helical" evidence="13">
    <location>
        <begin position="83"/>
        <end position="108"/>
    </location>
</feature>
<feature type="transmembrane region" description="Helical" evidence="13">
    <location>
        <begin position="183"/>
        <end position="209"/>
    </location>
</feature>
<feature type="region of interest" description="Disordered" evidence="14">
    <location>
        <begin position="1"/>
        <end position="23"/>
    </location>
</feature>
<evidence type="ECO:0000256" key="4">
    <source>
        <dbReference type="ARBA" id="ARBA00022448"/>
    </source>
</evidence>
<evidence type="ECO:0000256" key="3">
    <source>
        <dbReference type="ARBA" id="ARBA00021622"/>
    </source>
</evidence>
<organism evidence="15 16">
    <name type="scientific">Lyticum sinuosum</name>
    <dbReference type="NCBI Taxonomy" id="1332059"/>
    <lineage>
        <taxon>Bacteria</taxon>
        <taxon>Pseudomonadati</taxon>
        <taxon>Pseudomonadota</taxon>
        <taxon>Alphaproteobacteria</taxon>
        <taxon>Rickettsiales</taxon>
        <taxon>Lyticum</taxon>
    </lineage>
</organism>
<dbReference type="Pfam" id="PF01312">
    <property type="entry name" value="Bac_export_2"/>
    <property type="match status" value="1"/>
</dbReference>
<accession>A0AAE4VKD1</accession>
<keyword evidence="15" id="KW-0966">Cell projection</keyword>
<sequence length="351" mass="40474">MSEEDKSQKTEDATQQKLKKSREEGKTFSSREINNLFSFITAAIVIKWIIPNLSLVIYDDLLNLYTNSILIDKNLILTLIRSIFVKFITFLVIIIIPFTLSGIISSIIQHGFIYSPKNISPKLDRISLINGAKRIFSINTLVEMLKGIIKIIIVGIALYRTILPEINNIFISKNLLSQEILDIILICIGKMLSTVIIVMFFLSILDYLYQRYKYYTDMKMSKQEIKDEHKQNEGDPKIKSKLRQIARKRLRNNMKKAIKEATVLITNPTHYAVAIKYDDKTMSIPIVTAKGVDEIALEMKKIARDNFIPIIENKTLAQSLYANIKVDHEITQIYYQAVANIINYIYNLNNR</sequence>
<dbReference type="EMBL" id="JARGYU010000003">
    <property type="protein sequence ID" value="MDZ5761590.1"/>
    <property type="molecule type" value="Genomic_DNA"/>
</dbReference>
<dbReference type="InterPro" id="IPR006135">
    <property type="entry name" value="T3SS_substrate_exporter"/>
</dbReference>
<keyword evidence="15" id="KW-0969">Cilium</keyword>
<evidence type="ECO:0000256" key="12">
    <source>
        <dbReference type="ARBA" id="ARBA00025078"/>
    </source>
</evidence>
<dbReference type="PANTHER" id="PTHR30531">
    <property type="entry name" value="FLAGELLAR BIOSYNTHETIC PROTEIN FLHB"/>
    <property type="match status" value="1"/>
</dbReference>
<evidence type="ECO:0000256" key="9">
    <source>
        <dbReference type="ARBA" id="ARBA00022989"/>
    </source>
</evidence>
<dbReference type="PRINTS" id="PR00950">
    <property type="entry name" value="TYPE3IMSPROT"/>
</dbReference>
<keyword evidence="5 13" id="KW-1003">Cell membrane</keyword>
<comment type="subcellular location">
    <subcellularLocation>
        <location evidence="1">Cell membrane</location>
        <topology evidence="1">Multi-pass membrane protein</topology>
    </subcellularLocation>
</comment>
<keyword evidence="4 13" id="KW-0813">Transport</keyword>
<dbReference type="GO" id="GO:0044780">
    <property type="term" value="P:bacterial-type flagellum assembly"/>
    <property type="evidence" value="ECO:0007669"/>
    <property type="project" value="InterPro"/>
</dbReference>
<proteinExistence type="inferred from homology"/>
<keyword evidence="15" id="KW-0282">Flagellum</keyword>
<keyword evidence="8 13" id="KW-0653">Protein transport</keyword>
<dbReference type="SUPFAM" id="SSF160544">
    <property type="entry name" value="EscU C-terminal domain-like"/>
    <property type="match status" value="1"/>
</dbReference>
<dbReference type="AlphaFoldDB" id="A0AAE4VKD1"/>
<keyword evidence="16" id="KW-1185">Reference proteome</keyword>
<dbReference type="NCBIfam" id="TIGR00328">
    <property type="entry name" value="flhB"/>
    <property type="match status" value="1"/>
</dbReference>
<feature type="compositionally biased region" description="Basic and acidic residues" evidence="14">
    <location>
        <begin position="1"/>
        <end position="14"/>
    </location>
</feature>
<dbReference type="InterPro" id="IPR029025">
    <property type="entry name" value="T3SS_substrate_exporter_C"/>
</dbReference>
<feature type="transmembrane region" description="Helical" evidence="13">
    <location>
        <begin position="144"/>
        <end position="163"/>
    </location>
</feature>
<protein>
    <recommendedName>
        <fullName evidence="3 13">Flagellar biosynthetic protein FlhB</fullName>
    </recommendedName>
</protein>
<evidence type="ECO:0000256" key="2">
    <source>
        <dbReference type="ARBA" id="ARBA00010690"/>
    </source>
</evidence>
<keyword evidence="11 13" id="KW-1006">Bacterial flagellum protein export</keyword>
<dbReference type="Gene3D" id="6.10.250.2080">
    <property type="match status" value="1"/>
</dbReference>
<evidence type="ECO:0000256" key="8">
    <source>
        <dbReference type="ARBA" id="ARBA00022927"/>
    </source>
</evidence>
<evidence type="ECO:0000256" key="1">
    <source>
        <dbReference type="ARBA" id="ARBA00004651"/>
    </source>
</evidence>
<name>A0AAE4VKD1_9RICK</name>
<keyword evidence="6 13" id="KW-0812">Transmembrane</keyword>
<feature type="transmembrane region" description="Helical" evidence="13">
    <location>
        <begin position="36"/>
        <end position="58"/>
    </location>
</feature>
<evidence type="ECO:0000313" key="15">
    <source>
        <dbReference type="EMBL" id="MDZ5761590.1"/>
    </source>
</evidence>
<dbReference type="Gene3D" id="3.40.1690.10">
    <property type="entry name" value="secretion proteins EscU"/>
    <property type="match status" value="1"/>
</dbReference>
<evidence type="ECO:0000256" key="6">
    <source>
        <dbReference type="ARBA" id="ARBA00022692"/>
    </source>
</evidence>
<reference evidence="15" key="1">
    <citation type="submission" date="2023-02" db="EMBL/GenBank/DDBJ databases">
        <title>Host association and intracellularity evolved multiple times independently in the Rickettsiales.</title>
        <authorList>
            <person name="Castelli M."/>
            <person name="Nardi T."/>
            <person name="Gammuto L."/>
            <person name="Bellinzona G."/>
            <person name="Sabaneyeva E."/>
            <person name="Potekhin A."/>
            <person name="Serra V."/>
            <person name="Petroni G."/>
            <person name="Sassera D."/>
        </authorList>
    </citation>
    <scope>NUCLEOTIDE SEQUENCE</scope>
    <source>
        <strain evidence="15">USBL-36I1</strain>
    </source>
</reference>
<gene>
    <name evidence="13" type="primary">flhB</name>
    <name evidence="15" type="ORF">Lyticum_00776</name>
</gene>
<dbReference type="PANTHER" id="PTHR30531:SF12">
    <property type="entry name" value="FLAGELLAR BIOSYNTHETIC PROTEIN FLHB"/>
    <property type="match status" value="1"/>
</dbReference>
<evidence type="ECO:0000256" key="5">
    <source>
        <dbReference type="ARBA" id="ARBA00022475"/>
    </source>
</evidence>
<dbReference type="Proteomes" id="UP001289135">
    <property type="component" value="Unassembled WGS sequence"/>
</dbReference>
<evidence type="ECO:0000256" key="14">
    <source>
        <dbReference type="SAM" id="MobiDB-lite"/>
    </source>
</evidence>
<evidence type="ECO:0000256" key="7">
    <source>
        <dbReference type="ARBA" id="ARBA00022795"/>
    </source>
</evidence>